<dbReference type="PANTHER" id="PTHR23026">
    <property type="entry name" value="NADPH NITROREDUCTASE"/>
    <property type="match status" value="1"/>
</dbReference>
<evidence type="ECO:0000256" key="3">
    <source>
        <dbReference type="ARBA" id="ARBA00023002"/>
    </source>
</evidence>
<keyword evidence="3" id="KW-0560">Oxidoreductase</keyword>
<dbReference type="InterPro" id="IPR000415">
    <property type="entry name" value="Nitroreductase-like"/>
</dbReference>
<protein>
    <submittedName>
        <fullName evidence="5">Nitroreductase</fullName>
    </submittedName>
</protein>
<dbReference type="CDD" id="cd02136">
    <property type="entry name" value="PnbA_NfnB-like"/>
    <property type="match status" value="1"/>
</dbReference>
<dbReference type="InterPro" id="IPR029479">
    <property type="entry name" value="Nitroreductase"/>
</dbReference>
<evidence type="ECO:0000313" key="6">
    <source>
        <dbReference type="Proteomes" id="UP000250347"/>
    </source>
</evidence>
<dbReference type="GO" id="GO:0016491">
    <property type="term" value="F:oxidoreductase activity"/>
    <property type="evidence" value="ECO:0007669"/>
    <property type="project" value="UniProtKB-KW"/>
</dbReference>
<evidence type="ECO:0000256" key="2">
    <source>
        <dbReference type="ARBA" id="ARBA00022643"/>
    </source>
</evidence>
<keyword evidence="2" id="KW-0288">FMN</keyword>
<sequence length="230" mass="25088">MTAQLNDAGPSSPGHRFDDVVLRRHSTRMFLPDKQVPHELLQEALTLAMRAPSNSNVQPWHVFLTTGTRRRRLGAALAAAVRAAPPPSLGLPESHNQLRRQLGALLYGAMGVARDDAAGRWTAQLRNWDFFNAPVAGIVCMHRDLGLPDAIGVGMFLQTLLLALTDRGIDSCVQVSTALYPDVARDQLGIPDELVVLCGLCIGYEDPVFVANHLDIPRNPVTDNVAFLQD</sequence>
<keyword evidence="1" id="KW-0285">Flavoprotein</keyword>
<name>A0A329KEU0_9MYCO</name>
<evidence type="ECO:0000313" key="5">
    <source>
        <dbReference type="EMBL" id="RAU93520.1"/>
    </source>
</evidence>
<dbReference type="Gene3D" id="3.40.109.10">
    <property type="entry name" value="NADH Oxidase"/>
    <property type="match status" value="1"/>
</dbReference>
<dbReference type="Proteomes" id="UP000250347">
    <property type="component" value="Unassembled WGS sequence"/>
</dbReference>
<comment type="caution">
    <text evidence="5">The sequence shown here is derived from an EMBL/GenBank/DDBJ whole genome shotgun (WGS) entry which is preliminary data.</text>
</comment>
<reference evidence="5 6" key="1">
    <citation type="submission" date="2018-06" db="EMBL/GenBank/DDBJ databases">
        <title>NTM in soil in Japan.</title>
        <authorList>
            <person name="Ohya K."/>
        </authorList>
    </citation>
    <scope>NUCLEOTIDE SEQUENCE [LARGE SCALE GENOMIC DNA]</scope>
    <source>
        <strain evidence="5 6">GF76</strain>
    </source>
</reference>
<dbReference type="AlphaFoldDB" id="A0A329KEU0"/>
<evidence type="ECO:0000259" key="4">
    <source>
        <dbReference type="Pfam" id="PF00881"/>
    </source>
</evidence>
<proteinExistence type="predicted"/>
<feature type="domain" description="Nitroreductase" evidence="4">
    <location>
        <begin position="22"/>
        <end position="204"/>
    </location>
</feature>
<accession>A0A329KEU0</accession>
<gene>
    <name evidence="5" type="ORF">DQP58_16355</name>
</gene>
<dbReference type="EMBL" id="QMEU01000050">
    <property type="protein sequence ID" value="RAU93520.1"/>
    <property type="molecule type" value="Genomic_DNA"/>
</dbReference>
<organism evidence="5 6">
    <name type="scientific">Mycobacterium colombiense</name>
    <dbReference type="NCBI Taxonomy" id="339268"/>
    <lineage>
        <taxon>Bacteria</taxon>
        <taxon>Bacillati</taxon>
        <taxon>Actinomycetota</taxon>
        <taxon>Actinomycetes</taxon>
        <taxon>Mycobacteriales</taxon>
        <taxon>Mycobacteriaceae</taxon>
        <taxon>Mycobacterium</taxon>
        <taxon>Mycobacterium avium complex (MAC)</taxon>
    </lineage>
</organism>
<evidence type="ECO:0000256" key="1">
    <source>
        <dbReference type="ARBA" id="ARBA00022630"/>
    </source>
</evidence>
<dbReference type="InterPro" id="IPR050627">
    <property type="entry name" value="Nitroreductase/BluB"/>
</dbReference>
<dbReference type="SUPFAM" id="SSF55469">
    <property type="entry name" value="FMN-dependent nitroreductase-like"/>
    <property type="match status" value="1"/>
</dbReference>
<dbReference type="Pfam" id="PF00881">
    <property type="entry name" value="Nitroreductase"/>
    <property type="match status" value="1"/>
</dbReference>
<dbReference type="PANTHER" id="PTHR23026:SF90">
    <property type="entry name" value="IODOTYROSINE DEIODINASE 1"/>
    <property type="match status" value="1"/>
</dbReference>